<reference evidence="9 10" key="1">
    <citation type="journal article" date="2018" name="BMC Genomics">
        <title>The genome of Naegleria lovaniensis, the basis for a comparative approach to unravel pathogenicity factors of the human pathogenic amoeba N. fowleri.</title>
        <authorList>
            <person name="Liechti N."/>
            <person name="Schurch N."/>
            <person name="Bruggmann R."/>
            <person name="Wittwer M."/>
        </authorList>
    </citation>
    <scope>NUCLEOTIDE SEQUENCE [LARGE SCALE GENOMIC DNA]</scope>
    <source>
        <strain evidence="9 10">ATCC 30569</strain>
    </source>
</reference>
<evidence type="ECO:0000256" key="3">
    <source>
        <dbReference type="ARBA" id="ARBA00022946"/>
    </source>
</evidence>
<dbReference type="InterPro" id="IPR019368">
    <property type="entry name" value="Ribosomal_mS29"/>
</dbReference>
<keyword evidence="8" id="KW-0175">Coiled coil</keyword>
<evidence type="ECO:0000313" key="9">
    <source>
        <dbReference type="EMBL" id="KAG2379127.1"/>
    </source>
</evidence>
<dbReference type="RefSeq" id="XP_044546389.1">
    <property type="nucleotide sequence ID" value="XM_044697766.1"/>
</dbReference>
<dbReference type="EMBL" id="PYSW02000030">
    <property type="protein sequence ID" value="KAG2379127.1"/>
    <property type="molecule type" value="Genomic_DNA"/>
</dbReference>
<dbReference type="GO" id="GO:0003735">
    <property type="term" value="F:structural constituent of ribosome"/>
    <property type="evidence" value="ECO:0007669"/>
    <property type="project" value="TreeGrafter"/>
</dbReference>
<dbReference type="PANTHER" id="PTHR12810:SF0">
    <property type="entry name" value="SMALL RIBOSOMAL SUBUNIT PROTEIN MS29"/>
    <property type="match status" value="1"/>
</dbReference>
<dbReference type="PANTHER" id="PTHR12810">
    <property type="entry name" value="MITOCHONDRIAL 28S RIBOSOMAL PROTEIN S29"/>
    <property type="match status" value="1"/>
</dbReference>
<proteinExistence type="inferred from homology"/>
<comment type="similarity">
    <text evidence="2">Belongs to the mitochondrion-specific ribosomal protein mS29 family.</text>
</comment>
<dbReference type="Proteomes" id="UP000816034">
    <property type="component" value="Unassembled WGS sequence"/>
</dbReference>
<organism evidence="9 10">
    <name type="scientific">Naegleria lovaniensis</name>
    <name type="common">Amoeba</name>
    <dbReference type="NCBI Taxonomy" id="51637"/>
    <lineage>
        <taxon>Eukaryota</taxon>
        <taxon>Discoba</taxon>
        <taxon>Heterolobosea</taxon>
        <taxon>Tetramitia</taxon>
        <taxon>Eutetramitia</taxon>
        <taxon>Vahlkampfiidae</taxon>
        <taxon>Naegleria</taxon>
    </lineage>
</organism>
<keyword evidence="5" id="KW-0496">Mitochondrion</keyword>
<keyword evidence="3" id="KW-0809">Transit peptide</keyword>
<dbReference type="GeneID" id="68100219"/>
<gene>
    <name evidence="9" type="ORF">C9374_007765</name>
</gene>
<comment type="caution">
    <text evidence="9">The sequence shown here is derived from an EMBL/GenBank/DDBJ whole genome shotgun (WGS) entry which is preliminary data.</text>
</comment>
<sequence>MFKRVASAVGSKNRISSSICCHTSTMTSTTTSVRNNTQQQQQKRLYQTTSSSNIFKTTKPVLSLKKQLGVQSKVAKEEQAVSSATVAEDMENFQMDAHPRDFNRAIIDEIYSGELFDIYSRMPLLIKRDKKQGDVPYVEEPDLAPTFSDEFGLGTKEESEEDSVFDGNTIADSLEKELRRGEQYEEEKPRKEQKHISYVEQVVKDTNQFLKETEEFTLTEEEEAEFKRVQEEVSAIDTDELRIMEKIVDRLASMNNRVPKSILNPKAEKSAEDFIATLSEFSKLTSEMKPLATAALSGMATNHTDPRQDSSYTSFMSNIDELAKYLTYLGLKNHQGPITDDLVREAKLFGFDVKELQKDVNAGRTVPIPDNFGKVFSQEAVEEYTRGILQLPIPPPVTLDLDEDKTLQREDVMRLGDENADEEDEKAKTGVEENIEDLDEEEEFVDEEEEAIERQEKEIKERYNNTDLSLTEQFDVQMGNSDKVNEVLEDERGKEAPDATSTFTNFRNKPQFNEKYSIPTYVNHEDIKIAKKCNVFDVAKQFGIKLEDDSLLTDLSDLTPQEKSEFIEKQLEIVEMPFQSVQAQRKEIKERQAKEKGEEIKTEYDKLEEFLDDEITRGLTLEELPEEDLEEEEEDQVEKAHTFVDTVVFKHDNPYEPFLLATHPHLFVNADSHFSETDIGRLFVITPEKYKKYFSITGTGGDLDKSFTQIMQRALLVREPVLPVVNEIQSLAKNKRKQTTDPGYLFTGIQGSGKSACLATCVYNAYLNGVLVVHIPSAYHWTYGIHFVEPSPVLQGYFDAPLPTRDFLKAFMSGNIEILKKMKLSRTFNFPLEPGQKMPTTLYELCEYALLIESNISVIFKFIMDELINDKETPMLFAIDDYNFLHDYTYYHYGNLDDFTTTPPQRVHAKNYTLVRAINRIIQQNAPNKLVVAANTNKYKTPNRVYIPKDEVLDPVYVPPRYTYEELENIVEFYQASAFVFGDKEDFMEDLLFMSGGVPHRVFKHMTLL</sequence>
<dbReference type="Pfam" id="PF10236">
    <property type="entry name" value="DAP3"/>
    <property type="match status" value="1"/>
</dbReference>
<evidence type="ECO:0000256" key="8">
    <source>
        <dbReference type="SAM" id="Coils"/>
    </source>
</evidence>
<evidence type="ECO:0000313" key="10">
    <source>
        <dbReference type="Proteomes" id="UP000816034"/>
    </source>
</evidence>
<keyword evidence="10" id="KW-1185">Reference proteome</keyword>
<evidence type="ECO:0000256" key="7">
    <source>
        <dbReference type="ARBA" id="ARBA00035140"/>
    </source>
</evidence>
<name>A0AA88GKM9_NAELO</name>
<comment type="subcellular location">
    <subcellularLocation>
        <location evidence="1">Mitochondrion</location>
    </subcellularLocation>
</comment>
<evidence type="ECO:0000256" key="6">
    <source>
        <dbReference type="ARBA" id="ARBA00023274"/>
    </source>
</evidence>
<keyword evidence="6" id="KW-0687">Ribonucleoprotein</keyword>
<keyword evidence="4" id="KW-0689">Ribosomal protein</keyword>
<evidence type="ECO:0000256" key="4">
    <source>
        <dbReference type="ARBA" id="ARBA00022980"/>
    </source>
</evidence>
<protein>
    <recommendedName>
        <fullName evidence="7">Small ribosomal subunit protein mS29</fullName>
    </recommendedName>
</protein>
<evidence type="ECO:0000256" key="1">
    <source>
        <dbReference type="ARBA" id="ARBA00004173"/>
    </source>
</evidence>
<dbReference type="AlphaFoldDB" id="A0AA88GKM9"/>
<evidence type="ECO:0000256" key="2">
    <source>
        <dbReference type="ARBA" id="ARBA00009863"/>
    </source>
</evidence>
<evidence type="ECO:0000256" key="5">
    <source>
        <dbReference type="ARBA" id="ARBA00023128"/>
    </source>
</evidence>
<dbReference type="GO" id="GO:0005763">
    <property type="term" value="C:mitochondrial small ribosomal subunit"/>
    <property type="evidence" value="ECO:0007669"/>
    <property type="project" value="TreeGrafter"/>
</dbReference>
<accession>A0AA88GKM9</accession>
<feature type="coiled-coil region" evidence="8">
    <location>
        <begin position="428"/>
        <end position="465"/>
    </location>
</feature>